<organism evidence="1 2">
    <name type="scientific">Eumeta variegata</name>
    <name type="common">Bagworm moth</name>
    <name type="synonym">Eumeta japonica</name>
    <dbReference type="NCBI Taxonomy" id="151549"/>
    <lineage>
        <taxon>Eukaryota</taxon>
        <taxon>Metazoa</taxon>
        <taxon>Ecdysozoa</taxon>
        <taxon>Arthropoda</taxon>
        <taxon>Hexapoda</taxon>
        <taxon>Insecta</taxon>
        <taxon>Pterygota</taxon>
        <taxon>Neoptera</taxon>
        <taxon>Endopterygota</taxon>
        <taxon>Lepidoptera</taxon>
        <taxon>Glossata</taxon>
        <taxon>Ditrysia</taxon>
        <taxon>Tineoidea</taxon>
        <taxon>Psychidae</taxon>
        <taxon>Oiketicinae</taxon>
        <taxon>Eumeta</taxon>
    </lineage>
</organism>
<accession>A0A4C1ZLH1</accession>
<proteinExistence type="predicted"/>
<comment type="caution">
    <text evidence="1">The sequence shown here is derived from an EMBL/GenBank/DDBJ whole genome shotgun (WGS) entry which is preliminary data.</text>
</comment>
<evidence type="ECO:0000313" key="1">
    <source>
        <dbReference type="EMBL" id="GBP88053.1"/>
    </source>
</evidence>
<keyword evidence="2" id="KW-1185">Reference proteome</keyword>
<evidence type="ECO:0000313" key="2">
    <source>
        <dbReference type="Proteomes" id="UP000299102"/>
    </source>
</evidence>
<dbReference type="AlphaFoldDB" id="A0A4C1ZLH1"/>
<reference evidence="1 2" key="1">
    <citation type="journal article" date="2019" name="Commun. Biol.">
        <title>The bagworm genome reveals a unique fibroin gene that provides high tensile strength.</title>
        <authorList>
            <person name="Kono N."/>
            <person name="Nakamura H."/>
            <person name="Ohtoshi R."/>
            <person name="Tomita M."/>
            <person name="Numata K."/>
            <person name="Arakawa K."/>
        </authorList>
    </citation>
    <scope>NUCLEOTIDE SEQUENCE [LARGE SCALE GENOMIC DNA]</scope>
</reference>
<gene>
    <name evidence="1" type="ORF">EVAR_60065_1</name>
</gene>
<dbReference type="EMBL" id="BGZK01001902">
    <property type="protein sequence ID" value="GBP88053.1"/>
    <property type="molecule type" value="Genomic_DNA"/>
</dbReference>
<name>A0A4C1ZLH1_EUMVA</name>
<sequence>MVMLVLALVVSSPAFDPLSVYFFLDRYTQFVRCSGSHPRLSLDLYQSKDQVFTSRGIHSMSILKSSNVSYRCLSESCVTVFQQSAVIYFDLHINHITQFYNPGLDLVASSNHRTF</sequence>
<dbReference type="Proteomes" id="UP000299102">
    <property type="component" value="Unassembled WGS sequence"/>
</dbReference>
<protein>
    <submittedName>
        <fullName evidence="1">Uncharacterized protein</fullName>
    </submittedName>
</protein>